<name>A0A397IW16_9GLOM</name>
<gene>
    <name evidence="7" type="ORF">Glove_155g112</name>
</gene>
<reference evidence="7 8" key="1">
    <citation type="submission" date="2018-08" db="EMBL/GenBank/DDBJ databases">
        <title>Genome and evolution of the arbuscular mycorrhizal fungus Diversispora epigaea (formerly Glomus versiforme) and its bacterial endosymbionts.</title>
        <authorList>
            <person name="Sun X."/>
            <person name="Fei Z."/>
            <person name="Harrison M."/>
        </authorList>
    </citation>
    <scope>NUCLEOTIDE SEQUENCE [LARGE SCALE GENOMIC DNA]</scope>
    <source>
        <strain evidence="7 8">IT104</strain>
    </source>
</reference>
<dbReference type="PANTHER" id="PTHR44329">
    <property type="entry name" value="SERINE/THREONINE-PROTEIN KINASE TNNI3K-RELATED"/>
    <property type="match status" value="1"/>
</dbReference>
<dbReference type="EMBL" id="PQFF01000146">
    <property type="protein sequence ID" value="RHZ78882.1"/>
    <property type="molecule type" value="Genomic_DNA"/>
</dbReference>
<keyword evidence="2" id="KW-0547">Nucleotide-binding</keyword>
<dbReference type="PANTHER" id="PTHR44329:SF288">
    <property type="entry name" value="MITOGEN-ACTIVATED PROTEIN KINASE KINASE KINASE 20"/>
    <property type="match status" value="1"/>
</dbReference>
<dbReference type="InterPro" id="IPR051681">
    <property type="entry name" value="Ser/Thr_Kinases-Pseudokinases"/>
</dbReference>
<evidence type="ECO:0000259" key="6">
    <source>
        <dbReference type="PROSITE" id="PS50011"/>
    </source>
</evidence>
<protein>
    <recommendedName>
        <fullName evidence="6">Protein kinase domain-containing protein</fullName>
    </recommendedName>
</protein>
<dbReference type="InterPro" id="IPR000719">
    <property type="entry name" value="Prot_kinase_dom"/>
</dbReference>
<dbReference type="AlphaFoldDB" id="A0A397IW16"/>
<feature type="domain" description="Protein kinase" evidence="6">
    <location>
        <begin position="1"/>
        <end position="311"/>
    </location>
</feature>
<evidence type="ECO:0000313" key="8">
    <source>
        <dbReference type="Proteomes" id="UP000266861"/>
    </source>
</evidence>
<comment type="caution">
    <text evidence="7">The sequence shown here is derived from an EMBL/GenBank/DDBJ whole genome shotgun (WGS) entry which is preliminary data.</text>
</comment>
<evidence type="ECO:0000313" key="7">
    <source>
        <dbReference type="EMBL" id="RHZ78882.1"/>
    </source>
</evidence>
<keyword evidence="1" id="KW-0808">Transferase</keyword>
<feature type="region of interest" description="Disordered" evidence="5">
    <location>
        <begin position="390"/>
        <end position="419"/>
    </location>
</feature>
<dbReference type="PROSITE" id="PS50011">
    <property type="entry name" value="PROTEIN_KINASE_DOM"/>
    <property type="match status" value="1"/>
</dbReference>
<dbReference type="Proteomes" id="UP000266861">
    <property type="component" value="Unassembled WGS sequence"/>
</dbReference>
<dbReference type="GO" id="GO:0004674">
    <property type="term" value="F:protein serine/threonine kinase activity"/>
    <property type="evidence" value="ECO:0007669"/>
    <property type="project" value="TreeGrafter"/>
</dbReference>
<keyword evidence="4" id="KW-0067">ATP-binding</keyword>
<accession>A0A397IW16</accession>
<dbReference type="Gene3D" id="1.10.510.10">
    <property type="entry name" value="Transferase(Phosphotransferase) domain 1"/>
    <property type="match status" value="1"/>
</dbReference>
<evidence type="ECO:0000256" key="5">
    <source>
        <dbReference type="SAM" id="MobiDB-lite"/>
    </source>
</evidence>
<dbReference type="Pfam" id="PF00069">
    <property type="entry name" value="Pkinase"/>
    <property type="match status" value="1"/>
</dbReference>
<dbReference type="OrthoDB" id="1890790at2759"/>
<keyword evidence="3" id="KW-0418">Kinase</keyword>
<sequence length="419" mass="49136">MSQKIKYCPAGHSSEDVYSYCKNSIFNETCSLCSRKRYIQEFKTWSSGNANIDKIIQEYQINIIYDKFHWIPYDNFQNIEHITDSDRGSVYSAKLKNGIKENWNFIEQDWEYYSIGKKVALKEIKDSRFDIVEFLKVIKIANENEDGDIIKYYGISKILHHKTTLLLFHNFHSGNILMNYKFDLYDLNLVIDLDSCKFENDLILNANNKNNKISGSIPYVPPEVLRGNEFTRKGDIYSFGGIMYEIATAQRPFADQAHDTYLMIDICNGVRPKVPDFMLNWIPEWYLDLMYRCWSDDPSLRPTSIELYDLFRDLKRKLKFNIVDNNVMRQLKIADENQKNTSKSQKQEFLELFSHTNKSHSQSCYISRCIHTLHGLRDLLDDLKSGKSADPNLLLMNNESPTNIYGEPEIQSKQKNKKK</sequence>
<evidence type="ECO:0000256" key="3">
    <source>
        <dbReference type="ARBA" id="ARBA00022777"/>
    </source>
</evidence>
<evidence type="ECO:0000256" key="2">
    <source>
        <dbReference type="ARBA" id="ARBA00022741"/>
    </source>
</evidence>
<proteinExistence type="predicted"/>
<dbReference type="SUPFAM" id="SSF56112">
    <property type="entry name" value="Protein kinase-like (PK-like)"/>
    <property type="match status" value="1"/>
</dbReference>
<keyword evidence="8" id="KW-1185">Reference proteome</keyword>
<dbReference type="STRING" id="1348612.A0A397IW16"/>
<dbReference type="InterPro" id="IPR011009">
    <property type="entry name" value="Kinase-like_dom_sf"/>
</dbReference>
<evidence type="ECO:0000256" key="1">
    <source>
        <dbReference type="ARBA" id="ARBA00022679"/>
    </source>
</evidence>
<evidence type="ECO:0000256" key="4">
    <source>
        <dbReference type="ARBA" id="ARBA00022840"/>
    </source>
</evidence>
<dbReference type="GO" id="GO:0005524">
    <property type="term" value="F:ATP binding"/>
    <property type="evidence" value="ECO:0007669"/>
    <property type="project" value="UniProtKB-KW"/>
</dbReference>
<organism evidence="7 8">
    <name type="scientific">Diversispora epigaea</name>
    <dbReference type="NCBI Taxonomy" id="1348612"/>
    <lineage>
        <taxon>Eukaryota</taxon>
        <taxon>Fungi</taxon>
        <taxon>Fungi incertae sedis</taxon>
        <taxon>Mucoromycota</taxon>
        <taxon>Glomeromycotina</taxon>
        <taxon>Glomeromycetes</taxon>
        <taxon>Diversisporales</taxon>
        <taxon>Diversisporaceae</taxon>
        <taxon>Diversispora</taxon>
    </lineage>
</organism>